<feature type="binding site" evidence="4">
    <location>
        <position position="98"/>
    </location>
    <ligand>
        <name>Zn(2+)</name>
        <dbReference type="ChEBI" id="CHEBI:29105"/>
    </ligand>
</feature>
<protein>
    <recommendedName>
        <fullName evidence="5">Carbonic anhydrase</fullName>
        <ecNumber evidence="5">4.2.1.1</ecNumber>
    </recommendedName>
    <alternativeName>
        <fullName evidence="5">Carbonate dehydratase</fullName>
    </alternativeName>
</protein>
<feature type="binding site" evidence="4">
    <location>
        <position position="46"/>
    </location>
    <ligand>
        <name>Zn(2+)</name>
        <dbReference type="ChEBI" id="CHEBI:29105"/>
    </ligand>
</feature>
<proteinExistence type="inferred from homology"/>
<keyword evidence="5" id="KW-0456">Lyase</keyword>
<evidence type="ECO:0000313" key="7">
    <source>
        <dbReference type="Proteomes" id="UP000184330"/>
    </source>
</evidence>
<feature type="binding site" evidence="4">
    <location>
        <position position="44"/>
    </location>
    <ligand>
        <name>Zn(2+)</name>
        <dbReference type="ChEBI" id="CHEBI:29105"/>
    </ligand>
</feature>
<dbReference type="GO" id="GO:0004089">
    <property type="term" value="F:carbonate dehydratase activity"/>
    <property type="evidence" value="ECO:0007669"/>
    <property type="project" value="UniProtKB-UniRule"/>
</dbReference>
<evidence type="ECO:0000256" key="5">
    <source>
        <dbReference type="RuleBase" id="RU003956"/>
    </source>
</evidence>
<evidence type="ECO:0000256" key="3">
    <source>
        <dbReference type="ARBA" id="ARBA00022833"/>
    </source>
</evidence>
<dbReference type="EC" id="4.2.1.1" evidence="5"/>
<dbReference type="Pfam" id="PF00484">
    <property type="entry name" value="Pro_CA"/>
    <property type="match status" value="1"/>
</dbReference>
<dbReference type="EMBL" id="FJOG01000041">
    <property type="protein sequence ID" value="CZR67006.1"/>
    <property type="molecule type" value="Genomic_DNA"/>
</dbReference>
<evidence type="ECO:0000256" key="2">
    <source>
        <dbReference type="ARBA" id="ARBA00022723"/>
    </source>
</evidence>
<organism evidence="6 7">
    <name type="scientific">Phialocephala subalpina</name>
    <dbReference type="NCBI Taxonomy" id="576137"/>
    <lineage>
        <taxon>Eukaryota</taxon>
        <taxon>Fungi</taxon>
        <taxon>Dikarya</taxon>
        <taxon>Ascomycota</taxon>
        <taxon>Pezizomycotina</taxon>
        <taxon>Leotiomycetes</taxon>
        <taxon>Helotiales</taxon>
        <taxon>Mollisiaceae</taxon>
        <taxon>Phialocephala</taxon>
        <taxon>Phialocephala fortinii species complex</taxon>
    </lineage>
</organism>
<dbReference type="PANTHER" id="PTHR43175">
    <property type="entry name" value="CARBONIC ANHYDRASE"/>
    <property type="match status" value="1"/>
</dbReference>
<reference evidence="6 7" key="1">
    <citation type="submission" date="2016-03" db="EMBL/GenBank/DDBJ databases">
        <authorList>
            <person name="Ploux O."/>
        </authorList>
    </citation>
    <scope>NUCLEOTIDE SEQUENCE [LARGE SCALE GENOMIC DNA]</scope>
    <source>
        <strain evidence="6 7">UAMH 11012</strain>
    </source>
</reference>
<keyword evidence="2 4" id="KW-0479">Metal-binding</keyword>
<name>A0A1L7XPP0_9HELO</name>
<dbReference type="InterPro" id="IPR036874">
    <property type="entry name" value="Carbonic_anhydrase_sf"/>
</dbReference>
<dbReference type="SMART" id="SM00947">
    <property type="entry name" value="Pro_CA"/>
    <property type="match status" value="1"/>
</dbReference>
<dbReference type="AlphaFoldDB" id="A0A1L7XPP0"/>
<gene>
    <name evidence="6" type="ORF">PAC_16905</name>
</gene>
<evidence type="ECO:0000256" key="4">
    <source>
        <dbReference type="PIRSR" id="PIRSR601765-1"/>
    </source>
</evidence>
<evidence type="ECO:0000256" key="1">
    <source>
        <dbReference type="ARBA" id="ARBA00006217"/>
    </source>
</evidence>
<keyword evidence="7" id="KW-1185">Reference proteome</keyword>
<dbReference type="GO" id="GO:0008270">
    <property type="term" value="F:zinc ion binding"/>
    <property type="evidence" value="ECO:0007669"/>
    <property type="project" value="UniProtKB-UniRule"/>
</dbReference>
<accession>A0A1L7XPP0</accession>
<dbReference type="STRING" id="576137.A0A1L7XPP0"/>
<sequence>MPIITPTALLERNKKYAESHQGFPIIAEAVANGGVFEATLVPTCVDFRVNPDHFLRTKPEDQILVARNPAGRVVPAFLQEVMLFEAFLGLTSVVVIHHTDCGASHFKDDDIRKFHKDRLPDHSEIDHMVFGAFDNLEQSVRDDIHILKTSPYIPKKLADNCHGFVYDIKTGLLTPVEYETHV</sequence>
<comment type="function">
    <text evidence="5">Reversible hydration of carbon dioxide.</text>
</comment>
<feature type="binding site" evidence="4">
    <location>
        <position position="101"/>
    </location>
    <ligand>
        <name>Zn(2+)</name>
        <dbReference type="ChEBI" id="CHEBI:29105"/>
    </ligand>
</feature>
<comment type="similarity">
    <text evidence="1 5">Belongs to the beta-class carbonic anhydrase family.</text>
</comment>
<evidence type="ECO:0000313" key="6">
    <source>
        <dbReference type="EMBL" id="CZR67006.1"/>
    </source>
</evidence>
<dbReference type="OrthoDB" id="10248475at2759"/>
<dbReference type="Gene3D" id="3.40.1050.10">
    <property type="entry name" value="Carbonic anhydrase"/>
    <property type="match status" value="1"/>
</dbReference>
<dbReference type="SUPFAM" id="SSF53056">
    <property type="entry name" value="beta-carbonic anhydrase, cab"/>
    <property type="match status" value="1"/>
</dbReference>
<comment type="catalytic activity">
    <reaction evidence="5">
        <text>hydrogencarbonate + H(+) = CO2 + H2O</text>
        <dbReference type="Rhea" id="RHEA:10748"/>
        <dbReference type="ChEBI" id="CHEBI:15377"/>
        <dbReference type="ChEBI" id="CHEBI:15378"/>
        <dbReference type="ChEBI" id="CHEBI:16526"/>
        <dbReference type="ChEBI" id="CHEBI:17544"/>
        <dbReference type="EC" id="4.2.1.1"/>
    </reaction>
</comment>
<comment type="cofactor">
    <cofactor evidence="4">
        <name>Zn(2+)</name>
        <dbReference type="ChEBI" id="CHEBI:29105"/>
    </cofactor>
    <text evidence="4">Binds 1 zinc ion per subunit.</text>
</comment>
<dbReference type="PANTHER" id="PTHR43175:SF3">
    <property type="entry name" value="CARBON DISULFIDE HYDROLASE"/>
    <property type="match status" value="1"/>
</dbReference>
<dbReference type="InterPro" id="IPR001765">
    <property type="entry name" value="Carbonic_anhydrase"/>
</dbReference>
<dbReference type="Proteomes" id="UP000184330">
    <property type="component" value="Unassembled WGS sequence"/>
</dbReference>
<keyword evidence="3 4" id="KW-0862">Zinc</keyword>